<dbReference type="Pfam" id="PF12010">
    <property type="entry name" value="DUF3502"/>
    <property type="match status" value="1"/>
</dbReference>
<dbReference type="Pfam" id="PF01547">
    <property type="entry name" value="SBP_bac_1"/>
    <property type="match status" value="1"/>
</dbReference>
<dbReference type="InterPro" id="IPR022627">
    <property type="entry name" value="DUF3502"/>
</dbReference>
<feature type="chain" id="PRO_5039683587" evidence="1">
    <location>
        <begin position="22"/>
        <end position="491"/>
    </location>
</feature>
<dbReference type="Proteomes" id="UP000235963">
    <property type="component" value="Unassembled WGS sequence"/>
</dbReference>
<dbReference type="OrthoDB" id="7936627at2"/>
<dbReference type="PANTHER" id="PTHR43649">
    <property type="entry name" value="ARABINOSE-BINDING PROTEIN-RELATED"/>
    <property type="match status" value="1"/>
</dbReference>
<dbReference type="Gene3D" id="3.40.190.10">
    <property type="entry name" value="Periplasmic binding protein-like II"/>
    <property type="match status" value="1"/>
</dbReference>
<evidence type="ECO:0000313" key="4">
    <source>
        <dbReference type="Proteomes" id="UP000235963"/>
    </source>
</evidence>
<accession>A0A2N8LB00</accession>
<dbReference type="InterPro" id="IPR006059">
    <property type="entry name" value="SBP"/>
</dbReference>
<dbReference type="AlphaFoldDB" id="A0A2N8LB00"/>
<evidence type="ECO:0000256" key="1">
    <source>
        <dbReference type="SAM" id="SignalP"/>
    </source>
</evidence>
<keyword evidence="4" id="KW-1185">Reference proteome</keyword>
<dbReference type="RefSeq" id="WP_102777812.1">
    <property type="nucleotide sequence ID" value="NZ_CBCSGP010000003.1"/>
</dbReference>
<evidence type="ECO:0000313" key="3">
    <source>
        <dbReference type="EMBL" id="PND47330.1"/>
    </source>
</evidence>
<gene>
    <name evidence="3" type="ORF">AT575_07365</name>
</gene>
<organism evidence="3 4">
    <name type="scientific">Streptococcus penaeicida</name>
    <dbReference type="NCBI Taxonomy" id="1765960"/>
    <lineage>
        <taxon>Bacteria</taxon>
        <taxon>Bacillati</taxon>
        <taxon>Bacillota</taxon>
        <taxon>Bacilli</taxon>
        <taxon>Lactobacillales</taxon>
        <taxon>Streptococcaceae</taxon>
        <taxon>Streptococcus</taxon>
    </lineage>
</organism>
<reference evidence="3 4" key="1">
    <citation type="submission" date="2015-12" db="EMBL/GenBank/DDBJ databases">
        <title>Streptococcus penaeicida sp. nov.</title>
        <authorList>
            <person name="Gomez-Gil B."/>
            <person name="Morales-Covarrubias M."/>
        </authorList>
    </citation>
    <scope>NUCLEOTIDE SEQUENCE [LARGE SCALE GENOMIC DNA]</scope>
    <source>
        <strain evidence="3 4">CAIM 1838</strain>
    </source>
</reference>
<name>A0A2N8LB00_9STRE</name>
<keyword evidence="1" id="KW-0732">Signal</keyword>
<evidence type="ECO:0000259" key="2">
    <source>
        <dbReference type="Pfam" id="PF12010"/>
    </source>
</evidence>
<feature type="domain" description="DUF3502" evidence="2">
    <location>
        <begin position="420"/>
        <end position="489"/>
    </location>
</feature>
<comment type="caution">
    <text evidence="3">The sequence shown here is derived from an EMBL/GenBank/DDBJ whole genome shotgun (WGS) entry which is preliminary data.</text>
</comment>
<feature type="signal peptide" evidence="1">
    <location>
        <begin position="1"/>
        <end position="21"/>
    </location>
</feature>
<dbReference type="PANTHER" id="PTHR43649:SF17">
    <property type="entry name" value="ABC TRANSPORTER SOLUTE BINDING PROTEIN-SUGAR TRANSPORT"/>
    <property type="match status" value="1"/>
</dbReference>
<dbReference type="EMBL" id="LOCM01000028">
    <property type="protein sequence ID" value="PND47330.1"/>
    <property type="molecule type" value="Genomic_DNA"/>
</dbReference>
<dbReference type="InterPro" id="IPR050490">
    <property type="entry name" value="Bact_solute-bd_prot1"/>
</dbReference>
<dbReference type="SUPFAM" id="SSF53850">
    <property type="entry name" value="Periplasmic binding protein-like II"/>
    <property type="match status" value="1"/>
</dbReference>
<proteinExistence type="predicted"/>
<protein>
    <submittedName>
        <fullName evidence="3">Sugar ABC transporter substrate-binding protein</fullName>
    </submittedName>
</protein>
<dbReference type="PROSITE" id="PS51257">
    <property type="entry name" value="PROKAR_LIPOPROTEIN"/>
    <property type="match status" value="1"/>
</dbReference>
<sequence length="491" mass="54786">MKSWKKVMVSAIALSSIAALTACSNLKGNGGDNSADSANGKTNVLMYQIGEPPKNFKLLMKNANKIIEKETGAHLEIKYINWGDYADKMAIMTSSGENYDIAFAQNYVINAQKGAYADLTDLFKKEGKEYYDQLDPAYIKGNEVNGKLYAVPVTGNVANQQMFSFNKELVDKYKFDISNVKNYEDLEPMLAVIKEKEPKITPMAYSKGTKVSDNLDYILGDLLPFVVDLEGDSTKIVNQFEVEHYVNRIKTVHEYYKKGYIPADVATSDAEFNLATPNWFVRKETQGPADMGDSLLTTVAGYPIVSKALTNAYKTSGSTQAANFVISSTSKHKKEAMKILNLLNTNKELLNGLVFGPEGTNWEKDSSKKDTIKLLKGYANDTRMSAWNTGNSQILYRTDKVTDQDVAQSEKVLKEAKESPALGFSFNTDPVKTEITRIQNIMNQYNAGIQTGTVDPDKAIPELMAQFNKEEAYAKVMKEMQKQYDEFLAKK</sequence>